<reference evidence="1 2" key="1">
    <citation type="submission" date="2024-05" db="EMBL/GenBank/DDBJ databases">
        <title>Genetic variation in Jamaican populations of the coffee berry borer (Hypothenemus hampei).</title>
        <authorList>
            <person name="Errbii M."/>
            <person name="Myrie A."/>
        </authorList>
    </citation>
    <scope>NUCLEOTIDE SEQUENCE [LARGE SCALE GENOMIC DNA]</scope>
    <source>
        <strain evidence="1">JA-Hopewell-2020-01-JO</strain>
        <tissue evidence="1">Whole body</tissue>
    </source>
</reference>
<evidence type="ECO:0000313" key="1">
    <source>
        <dbReference type="EMBL" id="KAL1516766.1"/>
    </source>
</evidence>
<gene>
    <name evidence="1" type="ORF">ABEB36_000624</name>
</gene>
<evidence type="ECO:0000313" key="2">
    <source>
        <dbReference type="Proteomes" id="UP001566132"/>
    </source>
</evidence>
<dbReference type="AlphaFoldDB" id="A0ABD1FBV6"/>
<proteinExistence type="predicted"/>
<keyword evidence="2" id="KW-1185">Reference proteome</keyword>
<dbReference type="Proteomes" id="UP001566132">
    <property type="component" value="Unassembled WGS sequence"/>
</dbReference>
<comment type="caution">
    <text evidence="1">The sequence shown here is derived from an EMBL/GenBank/DDBJ whole genome shotgun (WGS) entry which is preliminary data.</text>
</comment>
<name>A0ABD1FBV6_HYPHA</name>
<dbReference type="EMBL" id="JBDJPC010000001">
    <property type="protein sequence ID" value="KAL1516766.1"/>
    <property type="molecule type" value="Genomic_DNA"/>
</dbReference>
<sequence length="109" mass="11924">MKAFHVWETLKIGLSSITPGKSEESLFKPDVLIQPNEEDCATRARVPDITLVFIEAKVSFTIQCGTPKNQSCHNKIGLLERNLLAGSNIGTPLKKLQLQIAFYGSSPGP</sequence>
<accession>A0ABD1FBV6</accession>
<organism evidence="1 2">
    <name type="scientific">Hypothenemus hampei</name>
    <name type="common">Coffee berry borer</name>
    <dbReference type="NCBI Taxonomy" id="57062"/>
    <lineage>
        <taxon>Eukaryota</taxon>
        <taxon>Metazoa</taxon>
        <taxon>Ecdysozoa</taxon>
        <taxon>Arthropoda</taxon>
        <taxon>Hexapoda</taxon>
        <taxon>Insecta</taxon>
        <taxon>Pterygota</taxon>
        <taxon>Neoptera</taxon>
        <taxon>Endopterygota</taxon>
        <taxon>Coleoptera</taxon>
        <taxon>Polyphaga</taxon>
        <taxon>Cucujiformia</taxon>
        <taxon>Curculionidae</taxon>
        <taxon>Scolytinae</taxon>
        <taxon>Hypothenemus</taxon>
    </lineage>
</organism>
<protein>
    <submittedName>
        <fullName evidence="1">Uncharacterized protein</fullName>
    </submittedName>
</protein>